<organism evidence="1 2">
    <name type="scientific">Aliikangiella coralliicola</name>
    <dbReference type="NCBI Taxonomy" id="2592383"/>
    <lineage>
        <taxon>Bacteria</taxon>
        <taxon>Pseudomonadati</taxon>
        <taxon>Pseudomonadota</taxon>
        <taxon>Gammaproteobacteria</taxon>
        <taxon>Oceanospirillales</taxon>
        <taxon>Pleioneaceae</taxon>
        <taxon>Aliikangiella</taxon>
    </lineage>
</organism>
<protein>
    <submittedName>
        <fullName evidence="1">Uncharacterized protein</fullName>
    </submittedName>
</protein>
<dbReference type="EMBL" id="VIKS01000009">
    <property type="protein sequence ID" value="TQV87086.1"/>
    <property type="molecule type" value="Genomic_DNA"/>
</dbReference>
<name>A0A545UC96_9GAMM</name>
<proteinExistence type="predicted"/>
<comment type="caution">
    <text evidence="1">The sequence shown here is derived from an EMBL/GenBank/DDBJ whole genome shotgun (WGS) entry which is preliminary data.</text>
</comment>
<accession>A0A545UC96</accession>
<dbReference type="RefSeq" id="WP_142932075.1">
    <property type="nucleotide sequence ID" value="NZ_ML660165.1"/>
</dbReference>
<dbReference type="Proteomes" id="UP000315439">
    <property type="component" value="Unassembled WGS sequence"/>
</dbReference>
<keyword evidence="2" id="KW-1185">Reference proteome</keyword>
<evidence type="ECO:0000313" key="2">
    <source>
        <dbReference type="Proteomes" id="UP000315439"/>
    </source>
</evidence>
<reference evidence="1 2" key="1">
    <citation type="submission" date="2019-07" db="EMBL/GenBank/DDBJ databases">
        <title>Draft genome for Aliikangiella sp. M105.</title>
        <authorList>
            <person name="Wang G."/>
        </authorList>
    </citation>
    <scope>NUCLEOTIDE SEQUENCE [LARGE SCALE GENOMIC DNA]</scope>
    <source>
        <strain evidence="1 2">M105</strain>
    </source>
</reference>
<gene>
    <name evidence="1" type="ORF">FLL46_14875</name>
</gene>
<dbReference type="OrthoDB" id="9989246at2"/>
<sequence>MHIIIFAALAVTLYWYFSRNAKRAAVVCDFEKDLLRACRGDREKLERLLRHEQSINPSISRTEAAEIALHRYKRDQ</sequence>
<dbReference type="AlphaFoldDB" id="A0A545UC96"/>
<evidence type="ECO:0000313" key="1">
    <source>
        <dbReference type="EMBL" id="TQV87086.1"/>
    </source>
</evidence>